<feature type="region of interest" description="Disordered" evidence="2">
    <location>
        <begin position="15"/>
        <end position="37"/>
    </location>
</feature>
<keyword evidence="5" id="KW-1185">Reference proteome</keyword>
<evidence type="ECO:0000256" key="2">
    <source>
        <dbReference type="SAM" id="MobiDB-lite"/>
    </source>
</evidence>
<dbReference type="CDD" id="cd01754">
    <property type="entry name" value="PLAT_plant_stress"/>
    <property type="match status" value="1"/>
</dbReference>
<dbReference type="InterPro" id="IPR036392">
    <property type="entry name" value="PLAT/LH2_dom_sf"/>
</dbReference>
<evidence type="ECO:0000259" key="3">
    <source>
        <dbReference type="PROSITE" id="PS50095"/>
    </source>
</evidence>
<dbReference type="AlphaFoldDB" id="A0AAV8CNJ6"/>
<organism evidence="4 5">
    <name type="scientific">Rhynchospora pubera</name>
    <dbReference type="NCBI Taxonomy" id="906938"/>
    <lineage>
        <taxon>Eukaryota</taxon>
        <taxon>Viridiplantae</taxon>
        <taxon>Streptophyta</taxon>
        <taxon>Embryophyta</taxon>
        <taxon>Tracheophyta</taxon>
        <taxon>Spermatophyta</taxon>
        <taxon>Magnoliopsida</taxon>
        <taxon>Liliopsida</taxon>
        <taxon>Poales</taxon>
        <taxon>Cyperaceae</taxon>
        <taxon>Cyperoideae</taxon>
        <taxon>Rhynchosporeae</taxon>
        <taxon>Rhynchospora</taxon>
    </lineage>
</organism>
<evidence type="ECO:0000313" key="4">
    <source>
        <dbReference type="EMBL" id="KAJ4756781.1"/>
    </source>
</evidence>
<accession>A0AAV8CNJ6</accession>
<evidence type="ECO:0000256" key="1">
    <source>
        <dbReference type="PROSITE-ProRule" id="PRU00152"/>
    </source>
</evidence>
<dbReference type="Pfam" id="PF01477">
    <property type="entry name" value="PLAT"/>
    <property type="match status" value="1"/>
</dbReference>
<protein>
    <submittedName>
        <fullName evidence="4">PLAT domain-containing protein 1</fullName>
    </submittedName>
</protein>
<gene>
    <name evidence="4" type="ORF">LUZ62_091186</name>
</gene>
<name>A0AAV8CNJ6_9POAL</name>
<comment type="caution">
    <text evidence="4">The sequence shown here is derived from an EMBL/GenBank/DDBJ whole genome shotgun (WGS) entry which is preliminary data.</text>
</comment>
<dbReference type="Gene3D" id="2.60.60.20">
    <property type="entry name" value="PLAT/LH2 domain"/>
    <property type="match status" value="1"/>
</dbReference>
<dbReference type="InterPro" id="IPR001024">
    <property type="entry name" value="PLAT/LH2_dom"/>
</dbReference>
<sequence length="251" mass="28149">MISLSILQQNNKKETFDQTLSHERRHHSQTTPLSPAPLAPLPLHRLFPRQGKNKNPLCLFCFQFKYSSISSAFVSLRPQRIGPGANNNDEYSCVYSLFVRTGSIWKGGTDSKISVALLGSDGYGIQITDIEDWGGLMGSNYNYFERGNLDIFSGRGPCMSSPPCYMNLTSDGQGPHHGWYCNYLEVTATGPHAGCSQQEFTVEQWLATDTAPYQLYAARDYCSTDDQGSAHLTLTRRIKNRSHRHVRHVHA</sequence>
<dbReference type="EMBL" id="JAMFTS010000005">
    <property type="protein sequence ID" value="KAJ4756781.1"/>
    <property type="molecule type" value="Genomic_DNA"/>
</dbReference>
<feature type="domain" description="PLAT" evidence="3">
    <location>
        <begin position="93"/>
        <end position="220"/>
    </location>
</feature>
<comment type="caution">
    <text evidence="1">Lacks conserved residue(s) required for the propagation of feature annotation.</text>
</comment>
<evidence type="ECO:0000313" key="5">
    <source>
        <dbReference type="Proteomes" id="UP001140206"/>
    </source>
</evidence>
<dbReference type="Proteomes" id="UP001140206">
    <property type="component" value="Chromosome 5"/>
</dbReference>
<dbReference type="PANTHER" id="PTHR31718">
    <property type="entry name" value="PLAT DOMAIN-CONTAINING PROTEIN"/>
    <property type="match status" value="1"/>
</dbReference>
<dbReference type="PANTHER" id="PTHR31718:SF0">
    <property type="entry name" value="PLAT DOMAIN-CONTAINING PROTEIN 2"/>
    <property type="match status" value="1"/>
</dbReference>
<dbReference type="SUPFAM" id="SSF49723">
    <property type="entry name" value="Lipase/lipooxygenase domain (PLAT/LH2 domain)"/>
    <property type="match status" value="1"/>
</dbReference>
<dbReference type="PROSITE" id="PS50095">
    <property type="entry name" value="PLAT"/>
    <property type="match status" value="1"/>
</dbReference>
<proteinExistence type="predicted"/>
<reference evidence="4" key="1">
    <citation type="submission" date="2022-08" db="EMBL/GenBank/DDBJ databases">
        <authorList>
            <person name="Marques A."/>
        </authorList>
    </citation>
    <scope>NUCLEOTIDE SEQUENCE</scope>
    <source>
        <strain evidence="4">RhyPub2mFocal</strain>
        <tissue evidence="4">Leaves</tissue>
    </source>
</reference>